<evidence type="ECO:0000256" key="1">
    <source>
        <dbReference type="ARBA" id="ARBA00012486"/>
    </source>
</evidence>
<keyword evidence="3 7" id="KW-0547">Nucleotide-binding</keyword>
<sequence length="150" mass="16925">SVKRLQKDLKELKELQADNSLNCTGGPMENNMYLWKIIMKGPQNTAYEGGIFTVKVTIPEDYPFKPPKVSFDNKVFHPNVSQSDGGICLDILKTEWSPLLSISKILLSVQSLLNDPNPKDPLNRDAADLLNTDKVKYDATVKEWVKNYAK</sequence>
<evidence type="ECO:0000256" key="6">
    <source>
        <dbReference type="PROSITE-ProRule" id="PRU10133"/>
    </source>
</evidence>
<keyword evidence="2" id="KW-0808">Transferase</keyword>
<dbReference type="PROSITE" id="PS00183">
    <property type="entry name" value="UBC_1"/>
    <property type="match status" value="1"/>
</dbReference>
<dbReference type="GO" id="GO:0005524">
    <property type="term" value="F:ATP binding"/>
    <property type="evidence" value="ECO:0007669"/>
    <property type="project" value="UniProtKB-UniRule"/>
</dbReference>
<dbReference type="AlphaFoldDB" id="A0A146K946"/>
<evidence type="ECO:0000256" key="7">
    <source>
        <dbReference type="RuleBase" id="RU362109"/>
    </source>
</evidence>
<proteinExistence type="inferred from homology"/>
<dbReference type="SMART" id="SM00212">
    <property type="entry name" value="UBCc"/>
    <property type="match status" value="1"/>
</dbReference>
<protein>
    <recommendedName>
        <fullName evidence="1">E2 ubiquitin-conjugating enzyme</fullName>
        <ecNumber evidence="1">2.3.2.23</ecNumber>
    </recommendedName>
</protein>
<dbReference type="EC" id="2.3.2.23" evidence="1"/>
<feature type="non-terminal residue" evidence="9">
    <location>
        <position position="1"/>
    </location>
</feature>
<evidence type="ECO:0000256" key="5">
    <source>
        <dbReference type="ARBA" id="ARBA00022840"/>
    </source>
</evidence>
<dbReference type="FunFam" id="3.10.110.10:FF:000060">
    <property type="entry name" value="Ubiquitin conjugating enzyme (UbcB)"/>
    <property type="match status" value="1"/>
</dbReference>
<name>A0A146K946_9EUKA</name>
<dbReference type="Pfam" id="PF00179">
    <property type="entry name" value="UQ_con"/>
    <property type="match status" value="1"/>
</dbReference>
<dbReference type="InterPro" id="IPR050113">
    <property type="entry name" value="Ub_conjugating_enzyme"/>
</dbReference>
<dbReference type="InterPro" id="IPR000608">
    <property type="entry name" value="UBC"/>
</dbReference>
<feature type="active site" description="Glycyl thioester intermediate" evidence="6">
    <location>
        <position position="88"/>
    </location>
</feature>
<evidence type="ECO:0000256" key="3">
    <source>
        <dbReference type="ARBA" id="ARBA00022741"/>
    </source>
</evidence>
<dbReference type="SUPFAM" id="SSF54495">
    <property type="entry name" value="UBC-like"/>
    <property type="match status" value="1"/>
</dbReference>
<keyword evidence="5 7" id="KW-0067">ATP-binding</keyword>
<gene>
    <name evidence="9" type="ORF">TPC1_15049</name>
</gene>
<reference evidence="9" key="1">
    <citation type="submission" date="2015-07" db="EMBL/GenBank/DDBJ databases">
        <title>Adaptation to a free-living lifestyle via gene acquisitions in the diplomonad Trepomonas sp. PC1.</title>
        <authorList>
            <person name="Xu F."/>
            <person name="Jerlstrom-Hultqvist J."/>
            <person name="Kolisko M."/>
            <person name="Simpson A.G.B."/>
            <person name="Roger A.J."/>
            <person name="Svard S.G."/>
            <person name="Andersson J.O."/>
        </authorList>
    </citation>
    <scope>NUCLEOTIDE SEQUENCE</scope>
    <source>
        <strain evidence="9">PC1</strain>
    </source>
</reference>
<dbReference type="InterPro" id="IPR016135">
    <property type="entry name" value="UBQ-conjugating_enzyme/RWD"/>
</dbReference>
<evidence type="ECO:0000256" key="2">
    <source>
        <dbReference type="ARBA" id="ARBA00022679"/>
    </source>
</evidence>
<feature type="domain" description="UBC core" evidence="8">
    <location>
        <begin position="1"/>
        <end position="150"/>
    </location>
</feature>
<dbReference type="EMBL" id="GDID01003738">
    <property type="protein sequence ID" value="JAP92868.1"/>
    <property type="molecule type" value="Transcribed_RNA"/>
</dbReference>
<accession>A0A146K946</accession>
<dbReference type="GO" id="GO:0061631">
    <property type="term" value="F:ubiquitin conjugating enzyme activity"/>
    <property type="evidence" value="ECO:0007669"/>
    <property type="project" value="UniProtKB-EC"/>
</dbReference>
<organism evidence="9">
    <name type="scientific">Trepomonas sp. PC1</name>
    <dbReference type="NCBI Taxonomy" id="1076344"/>
    <lineage>
        <taxon>Eukaryota</taxon>
        <taxon>Metamonada</taxon>
        <taxon>Diplomonadida</taxon>
        <taxon>Hexamitidae</taxon>
        <taxon>Hexamitinae</taxon>
        <taxon>Trepomonas</taxon>
    </lineage>
</organism>
<comment type="similarity">
    <text evidence="7">Belongs to the ubiquitin-conjugating enzyme family.</text>
</comment>
<evidence type="ECO:0000259" key="8">
    <source>
        <dbReference type="PROSITE" id="PS50127"/>
    </source>
</evidence>
<keyword evidence="4 7" id="KW-0833">Ubl conjugation pathway</keyword>
<dbReference type="PANTHER" id="PTHR24067">
    <property type="entry name" value="UBIQUITIN-CONJUGATING ENZYME E2"/>
    <property type="match status" value="1"/>
</dbReference>
<evidence type="ECO:0000256" key="4">
    <source>
        <dbReference type="ARBA" id="ARBA00022786"/>
    </source>
</evidence>
<dbReference type="InterPro" id="IPR023313">
    <property type="entry name" value="UBQ-conjugating_AS"/>
</dbReference>
<evidence type="ECO:0000313" key="9">
    <source>
        <dbReference type="EMBL" id="JAP92868.1"/>
    </source>
</evidence>
<dbReference type="Gene3D" id="3.10.110.10">
    <property type="entry name" value="Ubiquitin Conjugating Enzyme"/>
    <property type="match status" value="1"/>
</dbReference>
<dbReference type="PROSITE" id="PS50127">
    <property type="entry name" value="UBC_2"/>
    <property type="match status" value="1"/>
</dbReference>